<accession>A0A248KL79</accession>
<dbReference type="AlphaFoldDB" id="A0A248KL79"/>
<reference evidence="1 2" key="1">
    <citation type="submission" date="2017-06" db="EMBL/GenBank/DDBJ databases">
        <title>Origin of plasmid-mediated fosfomycin resistance gene fosA3.</title>
        <authorList>
            <person name="Ito R."/>
            <person name="Pacey M.P."/>
            <person name="Doi Y."/>
        </authorList>
    </citation>
    <scope>NUCLEOTIDE SEQUENCE [LARGE SCALE GENOMIC DNA]</scope>
    <source>
        <strain evidence="1 2">YDC799</strain>
    </source>
</reference>
<protein>
    <submittedName>
        <fullName evidence="1">Uncharacterized protein</fullName>
    </submittedName>
</protein>
<organism evidence="1 2">
    <name type="scientific">Kluyvera genomosp. 3</name>
    <dbReference type="NCBI Taxonomy" id="2774055"/>
    <lineage>
        <taxon>Bacteria</taxon>
        <taxon>Pseudomonadati</taxon>
        <taxon>Pseudomonadota</taxon>
        <taxon>Gammaproteobacteria</taxon>
        <taxon>Enterobacterales</taxon>
        <taxon>Enterobacteriaceae</taxon>
        <taxon>Kluyvera</taxon>
    </lineage>
</organism>
<dbReference type="Proteomes" id="UP000197098">
    <property type="component" value="Chromosome"/>
</dbReference>
<evidence type="ECO:0000313" key="1">
    <source>
        <dbReference type="EMBL" id="ASG64046.1"/>
    </source>
</evidence>
<proteinExistence type="predicted"/>
<gene>
    <name evidence="1" type="ORF">CEW81_19630</name>
</gene>
<evidence type="ECO:0000313" key="2">
    <source>
        <dbReference type="Proteomes" id="UP000197098"/>
    </source>
</evidence>
<sequence>MLPAILSCLGSPQSAIHGGLTLSSVLRLADFQRDSSVSERLVFAVNLKTARFLVASKSPKRFP</sequence>
<name>A0A248KL79_9ENTR</name>
<dbReference type="EMBL" id="CP022114">
    <property type="protein sequence ID" value="ASG64046.1"/>
    <property type="molecule type" value="Genomic_DNA"/>
</dbReference>